<dbReference type="PANTHER" id="PTHR47219">
    <property type="entry name" value="RAB GTPASE-ACTIVATING PROTEIN 1-LIKE"/>
    <property type="match status" value="1"/>
</dbReference>
<sequence>MATPAPHSTPRNRSNDYLVQTNGYPDHPPTPHRRQQLKTSKSVDNLAGRARSHTVDTGVQGLQNHFNHLYVDSPSLTKTQLEAYGTASSPADSYERSSSIPTTLNRTGSGHSSGHSSTHGQDQDEPNHYHHRPRQQRPPQGQSQLRQDQTFSPNYQPYQNGSSGSSSTGANGGAGSGLQVVQANHVASRSTPKLTLYAQTTTQHQQLVKESKETRSFNGTPTAHIDSKPKAKTSRLKPIVTVENTNEDHVERDQYGFKKESQWLSQHDFVIFETYYIPIMERRRQKWAIFMNDSHGQLPPRSAKLKRYIRKGIPPALRGEAWFHYSGAEDKCKANPGLFKKLVAQAKARGSSNEHAEVIERDLHRTFPENINFKSQIVQQQDGGSQLSTENVPAIQSLRRVLLAFSLHCPTIGYCQSLNYIAGMLLLFMNEEQSFWTLAVIIQNFLPEGMYDVTMEGANIDQAVLMTLVMERLPGIWAKFSGGATSVEMDEGPGLPTVTLVTSHWFLTLFINILPVESILRVWDCFFYEGRKVLFRMALTILRQHEAEISKIDDPLEVFQVVQNIPKRLIDCHKLMEICFKRMGSFDLTTKDIDRRYDQFRAKRKATRAAAASRNPEKPKYSVLVLGRTQAGKSTLIEHIKSYADPNYTIDNSLLGNGLASMTEATLPFIVESDLPSYEVCYKVSGEIIHLDDLPSNYEDEDDYYDILCSREKEVCMRVADPGELNRQSVLFEFGFLDTPGFNDTKERDYNHATNILDEMIKKQHFNLILILVPHFTTLTQEYREALEYYSSVLRGLHSRIILLHTKVDYAELHHTNIRFHQTMDDKNTEIRKILQRPMLNPDHATVAEGDELLHHYSSLTIDLVCNKRPVVQCLIRKTIRDILTEAMVPPVTLDTSTQNIERMYKVMHPYKIAKERRQKARPRLPTMPQRSPPSPVQSVGMDRTSPDETSILVLGKAQSGKSLFIEFVKSYADPEYKIDDSRIGTGYRSKTEMPIEFVVKSNLPVYDVFDSSDIRIDIGTLGDKYVYSEDYLDALNDRKATLRPVPQNPGTSLPFVEITFLDTPGIEDTNGRDIEHARNIIDAVARMRSLNLIIVIINCEDTPSVSQQIAFNYYSKVIHTFQGHHSNIVFLYTHADYEKLHHSNTDYLTMMELRHKVFSQLFRSYKLSTGQRSYNLDDDSNALIELYPFFTIDMNMNKRLRPIPRCMMLNKIKEILHLAVSSPPSVLDTSKSNLERVWTIPHPDTLNKTQRNRILAIMRATLEGRQGFSQLVNEEEDYRDYFRDVDGDSSIEDDSQLDFDGCPDLLLGDKVAYEG</sequence>
<evidence type="ECO:0000313" key="4">
    <source>
        <dbReference type="Proteomes" id="UP000696485"/>
    </source>
</evidence>
<feature type="compositionally biased region" description="Low complexity" evidence="1">
    <location>
        <begin position="137"/>
        <end position="147"/>
    </location>
</feature>
<dbReference type="SUPFAM" id="SSF47923">
    <property type="entry name" value="Ypt/Rab-GAP domain of gyp1p"/>
    <property type="match status" value="2"/>
</dbReference>
<dbReference type="EMBL" id="JAAAUY010000855">
    <property type="protein sequence ID" value="KAF9325899.1"/>
    <property type="molecule type" value="Genomic_DNA"/>
</dbReference>
<dbReference type="PANTHER" id="PTHR47219:SF20">
    <property type="entry name" value="TBC1 DOMAIN FAMILY MEMBER 2B"/>
    <property type="match status" value="1"/>
</dbReference>
<feature type="compositionally biased region" description="Polar residues" evidence="1">
    <location>
        <begin position="84"/>
        <end position="106"/>
    </location>
</feature>
<evidence type="ECO:0000313" key="3">
    <source>
        <dbReference type="EMBL" id="KAF9325899.1"/>
    </source>
</evidence>
<dbReference type="InterPro" id="IPR050302">
    <property type="entry name" value="Rab_GAP_TBC_domain"/>
</dbReference>
<feature type="compositionally biased region" description="Low complexity" evidence="1">
    <location>
        <begin position="160"/>
        <end position="169"/>
    </location>
</feature>
<gene>
    <name evidence="3" type="ORF">BG006_010633</name>
</gene>
<dbReference type="GO" id="GO:0031267">
    <property type="term" value="F:small GTPase binding"/>
    <property type="evidence" value="ECO:0007669"/>
    <property type="project" value="TreeGrafter"/>
</dbReference>
<protein>
    <recommendedName>
        <fullName evidence="2">Rab-GAP TBC domain-containing protein</fullName>
    </recommendedName>
</protein>
<dbReference type="InterPro" id="IPR027417">
    <property type="entry name" value="P-loop_NTPase"/>
</dbReference>
<dbReference type="Gene3D" id="1.10.8.270">
    <property type="entry name" value="putative rabgap domain of human tbc1 domain family member 14 like domains"/>
    <property type="match status" value="1"/>
</dbReference>
<keyword evidence="4" id="KW-1185">Reference proteome</keyword>
<dbReference type="InterPro" id="IPR035969">
    <property type="entry name" value="Rab-GAP_TBC_sf"/>
</dbReference>
<evidence type="ECO:0000256" key="1">
    <source>
        <dbReference type="SAM" id="MobiDB-lite"/>
    </source>
</evidence>
<dbReference type="SUPFAM" id="SSF52540">
    <property type="entry name" value="P-loop containing nucleoside triphosphate hydrolases"/>
    <property type="match status" value="2"/>
</dbReference>
<feature type="compositionally biased region" description="Polar residues" evidence="1">
    <location>
        <begin position="9"/>
        <end position="23"/>
    </location>
</feature>
<dbReference type="PROSITE" id="PS50086">
    <property type="entry name" value="TBC_RABGAP"/>
    <property type="match status" value="1"/>
</dbReference>
<feature type="compositionally biased region" description="Polar residues" evidence="1">
    <location>
        <begin position="148"/>
        <end position="159"/>
    </location>
</feature>
<dbReference type="SMART" id="SM00164">
    <property type="entry name" value="TBC"/>
    <property type="match status" value="1"/>
</dbReference>
<feature type="region of interest" description="Disordered" evidence="1">
    <location>
        <begin position="916"/>
        <end position="944"/>
    </location>
</feature>
<dbReference type="FunFam" id="1.10.8.270:FF:000016">
    <property type="entry name" value="TBC1 domain family member 2A"/>
    <property type="match status" value="1"/>
</dbReference>
<dbReference type="InterPro" id="IPR000195">
    <property type="entry name" value="Rab-GAP-TBC_dom"/>
</dbReference>
<evidence type="ECO:0000259" key="2">
    <source>
        <dbReference type="PROSITE" id="PS50086"/>
    </source>
</evidence>
<dbReference type="Pfam" id="PF00566">
    <property type="entry name" value="RabGAP-TBC"/>
    <property type="match status" value="1"/>
</dbReference>
<dbReference type="Gene3D" id="1.10.472.80">
    <property type="entry name" value="Ypt/Rab-GAP domain of gyp1p, domain 3"/>
    <property type="match status" value="1"/>
</dbReference>
<proteinExistence type="predicted"/>
<reference evidence="3" key="1">
    <citation type="journal article" date="2020" name="Fungal Divers.">
        <title>Resolving the Mortierellaceae phylogeny through synthesis of multi-gene phylogenetics and phylogenomics.</title>
        <authorList>
            <person name="Vandepol N."/>
            <person name="Liber J."/>
            <person name="Desiro A."/>
            <person name="Na H."/>
            <person name="Kennedy M."/>
            <person name="Barry K."/>
            <person name="Grigoriev I.V."/>
            <person name="Miller A.N."/>
            <person name="O'Donnell K."/>
            <person name="Stajich J.E."/>
            <person name="Bonito G."/>
        </authorList>
    </citation>
    <scope>NUCLEOTIDE SEQUENCE</scope>
    <source>
        <strain evidence="3">NVP1</strain>
    </source>
</reference>
<dbReference type="Proteomes" id="UP000696485">
    <property type="component" value="Unassembled WGS sequence"/>
</dbReference>
<feature type="region of interest" description="Disordered" evidence="1">
    <location>
        <begin position="1"/>
        <end position="58"/>
    </location>
</feature>
<name>A0A9P5SD24_9FUNG</name>
<feature type="domain" description="Rab-GAP TBC" evidence="2">
    <location>
        <begin position="312"/>
        <end position="530"/>
    </location>
</feature>
<accession>A0A9P5SD24</accession>
<dbReference type="Gene3D" id="1.10.10.750">
    <property type="entry name" value="Ypt/Rab-GAP domain of gyp1p, domain 1"/>
    <property type="match status" value="1"/>
</dbReference>
<comment type="caution">
    <text evidence="3">The sequence shown here is derived from an EMBL/GenBank/DDBJ whole genome shotgun (WGS) entry which is preliminary data.</text>
</comment>
<dbReference type="Gene3D" id="3.40.50.300">
    <property type="entry name" value="P-loop containing nucleotide triphosphate hydrolases"/>
    <property type="match status" value="2"/>
</dbReference>
<feature type="compositionally biased region" description="Low complexity" evidence="1">
    <location>
        <begin position="107"/>
        <end position="120"/>
    </location>
</feature>
<dbReference type="GO" id="GO:0005096">
    <property type="term" value="F:GTPase activator activity"/>
    <property type="evidence" value="ECO:0007669"/>
    <property type="project" value="TreeGrafter"/>
</dbReference>
<feature type="region of interest" description="Disordered" evidence="1">
    <location>
        <begin position="84"/>
        <end position="176"/>
    </location>
</feature>
<organism evidence="3 4">
    <name type="scientific">Podila minutissima</name>
    <dbReference type="NCBI Taxonomy" id="64525"/>
    <lineage>
        <taxon>Eukaryota</taxon>
        <taxon>Fungi</taxon>
        <taxon>Fungi incertae sedis</taxon>
        <taxon>Mucoromycota</taxon>
        <taxon>Mortierellomycotina</taxon>
        <taxon>Mortierellomycetes</taxon>
        <taxon>Mortierellales</taxon>
        <taxon>Mortierellaceae</taxon>
        <taxon>Podila</taxon>
    </lineage>
</organism>
<feature type="region of interest" description="Disordered" evidence="1">
    <location>
        <begin position="207"/>
        <end position="234"/>
    </location>
</feature>